<dbReference type="Proteomes" id="UP000054558">
    <property type="component" value="Unassembled WGS sequence"/>
</dbReference>
<organism evidence="3 4">
    <name type="scientific">Klebsormidium nitens</name>
    <name type="common">Green alga</name>
    <name type="synonym">Ulothrix nitens</name>
    <dbReference type="NCBI Taxonomy" id="105231"/>
    <lineage>
        <taxon>Eukaryota</taxon>
        <taxon>Viridiplantae</taxon>
        <taxon>Streptophyta</taxon>
        <taxon>Klebsormidiophyceae</taxon>
        <taxon>Klebsormidiales</taxon>
        <taxon>Klebsormidiaceae</taxon>
        <taxon>Klebsormidium</taxon>
    </lineage>
</organism>
<feature type="coiled-coil region" evidence="1">
    <location>
        <begin position="1338"/>
        <end position="1568"/>
    </location>
</feature>
<accession>A0A1Y1I6D0</accession>
<feature type="coiled-coil region" evidence="1">
    <location>
        <begin position="627"/>
        <end position="654"/>
    </location>
</feature>
<evidence type="ECO:0000256" key="2">
    <source>
        <dbReference type="SAM" id="MobiDB-lite"/>
    </source>
</evidence>
<name>A0A1Y1I6D0_KLENI</name>
<dbReference type="STRING" id="105231.A0A1Y1I6D0"/>
<feature type="coiled-coil region" evidence="1">
    <location>
        <begin position="698"/>
        <end position="1063"/>
    </location>
</feature>
<feature type="compositionally biased region" description="Basic and acidic residues" evidence="2">
    <location>
        <begin position="2151"/>
        <end position="2161"/>
    </location>
</feature>
<dbReference type="Gene3D" id="1.10.287.1490">
    <property type="match status" value="2"/>
</dbReference>
<feature type="coiled-coil region" evidence="1">
    <location>
        <begin position="1110"/>
        <end position="1256"/>
    </location>
</feature>
<feature type="region of interest" description="Disordered" evidence="2">
    <location>
        <begin position="248"/>
        <end position="291"/>
    </location>
</feature>
<dbReference type="EMBL" id="DF237105">
    <property type="protein sequence ID" value="GAQ83658.1"/>
    <property type="molecule type" value="Genomic_DNA"/>
</dbReference>
<feature type="region of interest" description="Disordered" evidence="2">
    <location>
        <begin position="2069"/>
        <end position="2206"/>
    </location>
</feature>
<dbReference type="SUPFAM" id="SSF57997">
    <property type="entry name" value="Tropomyosin"/>
    <property type="match status" value="1"/>
</dbReference>
<dbReference type="OrthoDB" id="8950604at2759"/>
<feature type="region of interest" description="Disordered" evidence="2">
    <location>
        <begin position="449"/>
        <end position="537"/>
    </location>
</feature>
<proteinExistence type="predicted"/>
<feature type="region of interest" description="Disordered" evidence="2">
    <location>
        <begin position="1826"/>
        <end position="1906"/>
    </location>
</feature>
<sequence>MDSEREAPSERVLSQVSENVPMGNADCASSADWNAALFTPVKLPTSAVTCAETTPVREMEAFVESQVRALGPMRASLDGNAEEEARKMTEDLTSEDGHAAAHERLAKLLHAEKENAVLRQHIESLKDKELDLALESGKEELRRQEQMQAQHRTAMAAAAREIEHLRTECMKLGGVLESRQAEDVAREETEQELLELLAIVQENVQLSKQVQAEVQRAGFDVEGGGLSVGPGKDQGPEDADAEFVFTESRDGLGPTNSAGSDAPEKATDPFARTNRLTKQRPRPKSAGAVSESHWSKGTVVFTPALERAGSGGLGVGGMLTSSAEGMVRDPPGKKGHGRLTARIRELEAQLEEALAAQQVSANLSTPEPTEEMRELLLVVSQVERMERHIEAQSGFSKKPKFDFLFPTGVGVSSAPEPTEEMRELLLVVSQVERMERHIDDLTKENHRLRAAAAQPSPRSHLDIGVTSPLSDAEPGVNSPSSDEERGVNAPNFRDGGFGTSLSDPEPGVKTLFRQGGNRVKASHEQGVNADSKEEEALRELREKVETLETKLSNSVQALAEKEGALSQSAAALAASEEEKARLRRKLEVLEMELGATHSLLEESEAGRQSVLEGRDEGTGDVMLMAQLEAAIQEADGLRGQLADALGELAGAQEREEVAAQETERLRGAMRDLEARDRERAKNSVRETERMTAGLEGEVEKWALRMEEEKERLKSQMREDVEKRTVELEREMERLRKAIERVEEEEGSKQEAEKWATATEGLRGELERAEKAREAVLEEAENLRGELGKERQGVDMQRERATGLEVDLERVTTDLRVLVEERENERSEWEEGLSACVRAAEAQAEVLTSEMKEVKRDLEKTVESLVSATAQLASERKAVADQSESREKAEAEVEKLQKELGLAANREVGLMNQLAECEKALAECERALAIAEEETVRFREDLAGAADRAIRLSEQVGATESARERAETELKRLRVDLAEARKVGGQMAGTKEALFLAEAALSAAEERARGAEEEANRASAELEAVREELERARKKVGGEQQRLEARLEKARAEWQEELDRLLTATEQRYSEGLESALAGAKLEWEQNTELLVTETRRECGWETEGQLAALRKGFEESLENLDKDLEQKGAEIETLRQELRSEKGKLEQVSAQKDELRRGLEASVTEVNKLEETLEAERAEVAELDVALEAERAKVGKLEEALELERVKAGKLEEVLDLERAKLGELGEALELEREKVAELAKLEEALELERAKSREEVESVTALLEVARAQSRDKEGEIVEFVQQLDAAQSECAALAGRLQIAERQLEAGRETVVSDTDELQRQLDDALKLGEEALSGIEEKEEQLAGLRKQLGEVKAQLKEAVAACDAAKEEADLSDARAVQMEREMSELRTQRQEAREALEAACRKGEEAEKRGDAARAELLSVRSELNGVQTELESVQSELESVRREFEGVRMRLEGVRKELSDAEKQSAAVQGERDHVKKELEGVRAGLDTVRRDLDTVRSERDSVRSELESVRKDFDAARNERDVIEKECEKVRDGTRALATALEEARQSLAGKEEELRNAAEVREREVGAFGEAVEVAKLRWERESKEVQAALAAAVGALSEKEMEVAALGEKMRSLRERFDKAEAEIVRRKEEGERLGVSLGDFEASLADAKEKLRAADATRAALENQIAKLCHVDGAKGRHVSAAELSAVEEELAATRRALEARKGIVEEMTRQLDTCQEESRVWEEKVARLEEDLAETQDEFEKRVGLWAVILVAGWCAVVKSRNTTERKADTGRADTGIRRGERQADSGVRKKLAFHADDPQAEGSVLAVEGDLETGFEGDVGAPKTGRKALHGTKGRPSPGVKPGAETSPENSLNPPPTDEVLVGVPIPGNEVPNAGGVETARRASPGNEVKSAPGDDVAAAQRMLSDLRQQSEWLHVELAGLAVAEKRDDRRRQADVSGPFEAGGGNDEGSTEDELREKLLGLLSRLHDIQASLLKCLGPVSAGGIGRKTSSPNLLHPSSDSPDVETIFGRVLMVLKDNTHLWAKIRDLPSIPSTLEQSHAASLRELESLVAAHETLQRELQRHARSPQPQETATRKTTTTEGSSQRGEGSFRGGNNKGSRDGGVQSDMDLVGGTVTDGERAGGVQNGVQKGEYADTDEERALEQDERGGVRLAGIGAGCEGPSRLERGEGNDDDVDDDDTGSVDPSDQLEGGNSEMFRKLSLSEREPTLAVGLDGGMTAKFSAGVGLSLGLPKPPGEAGGLERGLSGTSGGLEQEPFVKVWGGEVSVPGGSRAWFNPVFAEEEGGVEGRRDSGEGAGLGLGTAIAEVLGDRDRLLKQNGRLVIELETLKSRFSVSESELERARSALASAAALASKLDLAYGQLVRELETVRKERDDLALTSAPTRVTSAGMFRTVRTPERAVPTVLPPVRTPGTSRAREEARKRGIEGGGGREDKRRRQDGNEGGDKVDVGLRGGVDSGLESRGGGEGLELSLEEKRAAQLGMAAGVSEAEERRHLRSILERVLEEKRRLEASLSEQTTALELVTRQRRHDGKRAKRAEAECRTLTGRLHEQGLRLEAILREHADVCHRLGRKELAVAALQRHIKVVSKENRELHESLRDRENRIVTLERHP</sequence>
<keyword evidence="4" id="KW-1185">Reference proteome</keyword>
<feature type="coiled-coil region" evidence="1">
    <location>
        <begin position="1715"/>
        <end position="1749"/>
    </location>
</feature>
<feature type="region of interest" description="Disordered" evidence="2">
    <location>
        <begin position="1939"/>
        <end position="1965"/>
    </location>
</feature>
<evidence type="ECO:0000313" key="3">
    <source>
        <dbReference type="EMBL" id="GAQ83658.1"/>
    </source>
</evidence>
<feature type="compositionally biased region" description="Basic and acidic residues" evidence="2">
    <location>
        <begin position="2428"/>
        <end position="2462"/>
    </location>
</feature>
<keyword evidence="1" id="KW-0175">Coiled coil</keyword>
<protein>
    <submittedName>
        <fullName evidence="3">Uncharacterized protein</fullName>
    </submittedName>
</protein>
<evidence type="ECO:0000313" key="4">
    <source>
        <dbReference type="Proteomes" id="UP000054558"/>
    </source>
</evidence>
<feature type="coiled-coil region" evidence="1">
    <location>
        <begin position="2505"/>
        <end position="2532"/>
    </location>
</feature>
<feature type="region of interest" description="Disordered" evidence="2">
    <location>
        <begin position="2416"/>
        <end position="2480"/>
    </location>
</feature>
<feature type="compositionally biased region" description="Gly residues" evidence="2">
    <location>
        <begin position="2464"/>
        <end position="2480"/>
    </location>
</feature>
<feature type="coiled-coil region" evidence="1">
    <location>
        <begin position="1605"/>
        <end position="1674"/>
    </location>
</feature>
<reference evidence="3 4" key="1">
    <citation type="journal article" date="2014" name="Nat. Commun.">
        <title>Klebsormidium flaccidum genome reveals primary factors for plant terrestrial adaptation.</title>
        <authorList>
            <person name="Hori K."/>
            <person name="Maruyama F."/>
            <person name="Fujisawa T."/>
            <person name="Togashi T."/>
            <person name="Yamamoto N."/>
            <person name="Seo M."/>
            <person name="Sato S."/>
            <person name="Yamada T."/>
            <person name="Mori H."/>
            <person name="Tajima N."/>
            <person name="Moriyama T."/>
            <person name="Ikeuchi M."/>
            <person name="Watanabe M."/>
            <person name="Wada H."/>
            <person name="Kobayashi K."/>
            <person name="Saito M."/>
            <person name="Masuda T."/>
            <person name="Sasaki-Sekimoto Y."/>
            <person name="Mashiguchi K."/>
            <person name="Awai K."/>
            <person name="Shimojima M."/>
            <person name="Masuda S."/>
            <person name="Iwai M."/>
            <person name="Nobusawa T."/>
            <person name="Narise T."/>
            <person name="Kondo S."/>
            <person name="Saito H."/>
            <person name="Sato R."/>
            <person name="Murakawa M."/>
            <person name="Ihara Y."/>
            <person name="Oshima-Yamada Y."/>
            <person name="Ohtaka K."/>
            <person name="Satoh M."/>
            <person name="Sonobe K."/>
            <person name="Ishii M."/>
            <person name="Ohtani R."/>
            <person name="Kanamori-Sato M."/>
            <person name="Honoki R."/>
            <person name="Miyazaki D."/>
            <person name="Mochizuki H."/>
            <person name="Umetsu J."/>
            <person name="Higashi K."/>
            <person name="Shibata D."/>
            <person name="Kamiya Y."/>
            <person name="Sato N."/>
            <person name="Nakamura Y."/>
            <person name="Tabata S."/>
            <person name="Ida S."/>
            <person name="Kurokawa K."/>
            <person name="Ohta H."/>
        </authorList>
    </citation>
    <scope>NUCLEOTIDE SEQUENCE [LARGE SCALE GENOMIC DNA]</scope>
    <source>
        <strain evidence="3 4">NIES-2285</strain>
    </source>
</reference>
<feature type="compositionally biased region" description="Acidic residues" evidence="2">
    <location>
        <begin position="2183"/>
        <end position="2193"/>
    </location>
</feature>
<feature type="compositionally biased region" description="Basic residues" evidence="2">
    <location>
        <begin position="1836"/>
        <end position="1845"/>
    </location>
</feature>
<evidence type="ECO:0000256" key="1">
    <source>
        <dbReference type="SAM" id="Coils"/>
    </source>
</evidence>
<feature type="region of interest" description="Disordered" evidence="2">
    <location>
        <begin position="1774"/>
        <end position="1799"/>
    </location>
</feature>
<dbReference type="PANTHER" id="PTHR43941:SF1">
    <property type="entry name" value="STRUCTURAL MAINTENANCE OF CHROMOSOMES PROTEIN 2"/>
    <property type="match status" value="1"/>
</dbReference>
<gene>
    <name evidence="3" type="ORF">KFL_001560260</name>
</gene>
<dbReference type="PANTHER" id="PTHR43941">
    <property type="entry name" value="STRUCTURAL MAINTENANCE OF CHROMOSOMES PROTEIN 2"/>
    <property type="match status" value="1"/>
</dbReference>